<accession>A0A0F8Y5H3</accession>
<name>A0A0F8Y5H3_9ZZZZ</name>
<protein>
    <submittedName>
        <fullName evidence="1">Uncharacterized protein</fullName>
    </submittedName>
</protein>
<evidence type="ECO:0000313" key="1">
    <source>
        <dbReference type="EMBL" id="KKK49394.1"/>
    </source>
</evidence>
<organism evidence="1">
    <name type="scientific">marine sediment metagenome</name>
    <dbReference type="NCBI Taxonomy" id="412755"/>
    <lineage>
        <taxon>unclassified sequences</taxon>
        <taxon>metagenomes</taxon>
        <taxon>ecological metagenomes</taxon>
    </lineage>
</organism>
<sequence>MKHGTNIPWVHVPGYRGETWNPLTGCTPAPGSEKGGCKNCYARVLHDRRHAANKKTAEATGFTRPAVGERFIREARKCGIRLPCA</sequence>
<feature type="non-terminal residue" evidence="1">
    <location>
        <position position="85"/>
    </location>
</feature>
<gene>
    <name evidence="1" type="ORF">LCGC14_3135500</name>
</gene>
<dbReference type="AlphaFoldDB" id="A0A0F8Y5H3"/>
<proteinExistence type="predicted"/>
<comment type="caution">
    <text evidence="1">The sequence shown here is derived from an EMBL/GenBank/DDBJ whole genome shotgun (WGS) entry which is preliminary data.</text>
</comment>
<dbReference type="EMBL" id="LAZR01068570">
    <property type="protein sequence ID" value="KKK49394.1"/>
    <property type="molecule type" value="Genomic_DNA"/>
</dbReference>
<reference evidence="1" key="1">
    <citation type="journal article" date="2015" name="Nature">
        <title>Complex archaea that bridge the gap between prokaryotes and eukaryotes.</title>
        <authorList>
            <person name="Spang A."/>
            <person name="Saw J.H."/>
            <person name="Jorgensen S.L."/>
            <person name="Zaremba-Niedzwiedzka K."/>
            <person name="Martijn J."/>
            <person name="Lind A.E."/>
            <person name="van Eijk R."/>
            <person name="Schleper C."/>
            <person name="Guy L."/>
            <person name="Ettema T.J."/>
        </authorList>
    </citation>
    <scope>NUCLEOTIDE SEQUENCE</scope>
</reference>
<dbReference type="Pfam" id="PF07505">
    <property type="entry name" value="DUF5131"/>
    <property type="match status" value="1"/>
</dbReference>
<dbReference type="InterPro" id="IPR011101">
    <property type="entry name" value="DUF5131"/>
</dbReference>